<evidence type="ECO:0000256" key="6">
    <source>
        <dbReference type="ARBA" id="ARBA00023196"/>
    </source>
</evidence>
<sequence length="146" mass="16296">MLLSFFYKIIQMSLQISILTPERPFWNGQAEEIILPTETGEMGVLKNHAPIITGLDVGAMLIRTKEEWSSYAIMGGFALVKQNQVTILANEAQSSESIDAEEAKTAFETAKTNLEKAEGVKEKVEANFAYKRAKARFQVVKVVKKI</sequence>
<dbReference type="HAMAP" id="MF_00530">
    <property type="entry name" value="ATP_synth_epsil_bac"/>
    <property type="match status" value="1"/>
</dbReference>
<evidence type="ECO:0000256" key="10">
    <source>
        <dbReference type="SAM" id="Coils"/>
    </source>
</evidence>
<dbReference type="InterPro" id="IPR020546">
    <property type="entry name" value="ATP_synth_F1_dsu/esu_N"/>
</dbReference>
<keyword evidence="13" id="KW-0150">Chloroplast</keyword>
<dbReference type="GO" id="GO:0005524">
    <property type="term" value="F:ATP binding"/>
    <property type="evidence" value="ECO:0007669"/>
    <property type="project" value="UniProtKB-UniRule"/>
</dbReference>
<geneLocation type="chloroplast" evidence="13"/>
<dbReference type="GO" id="GO:0045259">
    <property type="term" value="C:proton-transporting ATP synthase complex"/>
    <property type="evidence" value="ECO:0007669"/>
    <property type="project" value="UniProtKB-KW"/>
</dbReference>
<evidence type="ECO:0000256" key="4">
    <source>
        <dbReference type="ARBA" id="ARBA00023065"/>
    </source>
</evidence>
<comment type="function">
    <text evidence="8 9">Produces ATP from ADP in the presence of a proton gradient across the membrane.</text>
</comment>
<dbReference type="InterPro" id="IPR036771">
    <property type="entry name" value="ATPsynth_dsu/esu_N"/>
</dbReference>
<feature type="coiled-coil region" evidence="10">
    <location>
        <begin position="100"/>
        <end position="127"/>
    </location>
</feature>
<evidence type="ECO:0000256" key="1">
    <source>
        <dbReference type="ARBA" id="ARBA00004170"/>
    </source>
</evidence>
<dbReference type="GeneID" id="26379175"/>
<dbReference type="GO" id="GO:0009535">
    <property type="term" value="C:chloroplast thylakoid membrane"/>
    <property type="evidence" value="ECO:0007669"/>
    <property type="project" value="UniProtKB-SubCell"/>
</dbReference>
<keyword evidence="7 8" id="KW-0066">ATP synthesis</keyword>
<gene>
    <name evidence="8 13" type="primary">atpE</name>
</gene>
<evidence type="ECO:0000256" key="9">
    <source>
        <dbReference type="RuleBase" id="RU003655"/>
    </source>
</evidence>
<dbReference type="GO" id="GO:0046933">
    <property type="term" value="F:proton-transporting ATP synthase activity, rotational mechanism"/>
    <property type="evidence" value="ECO:0007669"/>
    <property type="project" value="UniProtKB-UniRule"/>
</dbReference>
<dbReference type="Pfam" id="PF00401">
    <property type="entry name" value="ATP-synt_DE"/>
    <property type="match status" value="1"/>
</dbReference>
<keyword evidence="6 8" id="KW-0139">CF(1)</keyword>
<evidence type="ECO:0000256" key="2">
    <source>
        <dbReference type="ARBA" id="ARBA00005712"/>
    </source>
</evidence>
<keyword evidence="8 9" id="KW-0793">Thylakoid</keyword>
<dbReference type="EMBL" id="KT625422">
    <property type="protein sequence ID" value="ALO63567.1"/>
    <property type="molecule type" value="Genomic_DNA"/>
</dbReference>
<keyword evidence="5 8" id="KW-0472">Membrane</keyword>
<keyword evidence="4 8" id="KW-0406">Ion transport</keyword>
<proteinExistence type="inferred from homology"/>
<name>A0A0S2LQB5_9CHLO</name>
<comment type="subunit">
    <text evidence="8 9">F-type ATPases have 2 components, CF(1) - the catalytic core - and CF(0) - the membrane proton channel. CF(1) has five subunits: alpha(3), beta(3), gamma(1), delta(1), epsilon(1). CF(0) has three main subunits: a, b and c.</text>
</comment>
<dbReference type="InterPro" id="IPR020547">
    <property type="entry name" value="ATP_synth_F1_esu_C"/>
</dbReference>
<reference evidence="13" key="1">
    <citation type="journal article" date="2015" name="BMC Evol. Biol.">
        <title>Chloroplast phylogenomic analysis of chlorophyte green algae identifies a novel lineage sister to the Sphaeropleales (Chlorophyceae).</title>
        <authorList>
            <person name="Lemieux C."/>
            <person name="Vincent A.T."/>
            <person name="Labarre A."/>
            <person name="Otis C."/>
            <person name="Turmel M."/>
        </authorList>
    </citation>
    <scope>NUCLEOTIDE SEQUENCE</scope>
</reference>
<dbReference type="NCBIfam" id="TIGR01216">
    <property type="entry name" value="ATP_synt_epsi"/>
    <property type="match status" value="1"/>
</dbReference>
<dbReference type="SUPFAM" id="SSF51344">
    <property type="entry name" value="Epsilon subunit of F1F0-ATP synthase N-terminal domain"/>
    <property type="match status" value="1"/>
</dbReference>
<dbReference type="PANTHER" id="PTHR13822">
    <property type="entry name" value="ATP SYNTHASE DELTA/EPSILON CHAIN"/>
    <property type="match status" value="1"/>
</dbReference>
<evidence type="ECO:0000256" key="3">
    <source>
        <dbReference type="ARBA" id="ARBA00022448"/>
    </source>
</evidence>
<feature type="domain" description="ATP synthase epsilon subunit C-terminal" evidence="11">
    <location>
        <begin position="96"/>
        <end position="141"/>
    </location>
</feature>
<dbReference type="RefSeq" id="YP_009185288.1">
    <property type="nucleotide sequence ID" value="NC_028587.1"/>
</dbReference>
<dbReference type="PANTHER" id="PTHR13822:SF10">
    <property type="entry name" value="ATP SYNTHASE EPSILON CHAIN, CHLOROPLASTIC"/>
    <property type="match status" value="1"/>
</dbReference>
<dbReference type="InterPro" id="IPR001469">
    <property type="entry name" value="ATP_synth_F1_dsu/esu"/>
</dbReference>
<keyword evidence="10" id="KW-0175">Coiled coil</keyword>
<feature type="domain" description="ATP synthase F1 complex delta/epsilon subunit N-terminal" evidence="12">
    <location>
        <begin position="14"/>
        <end position="92"/>
    </location>
</feature>
<evidence type="ECO:0000259" key="11">
    <source>
        <dbReference type="Pfam" id="PF00401"/>
    </source>
</evidence>
<dbReference type="CDD" id="cd12152">
    <property type="entry name" value="F1-ATPase_delta"/>
    <property type="match status" value="1"/>
</dbReference>
<keyword evidence="9 13" id="KW-0934">Plastid</keyword>
<comment type="subcellular location">
    <subcellularLocation>
        <location evidence="1">Membrane</location>
        <topology evidence="1">Peripheral membrane protein</topology>
    </subcellularLocation>
    <subcellularLocation>
        <location evidence="8">Plastid</location>
        <location evidence="8">Chloroplast thylakoid membrane</location>
        <topology evidence="8">Peripheral membrane protein</topology>
    </subcellularLocation>
</comment>
<comment type="similarity">
    <text evidence="2 8 9">Belongs to the ATPase epsilon chain family.</text>
</comment>
<dbReference type="Gene3D" id="6.10.140.480">
    <property type="match status" value="1"/>
</dbReference>
<evidence type="ECO:0000256" key="7">
    <source>
        <dbReference type="ARBA" id="ARBA00023310"/>
    </source>
</evidence>
<dbReference type="Pfam" id="PF02823">
    <property type="entry name" value="ATP-synt_DE_N"/>
    <property type="match status" value="1"/>
</dbReference>
<evidence type="ECO:0000256" key="5">
    <source>
        <dbReference type="ARBA" id="ARBA00023136"/>
    </source>
</evidence>
<keyword evidence="3 8" id="KW-0813">Transport</keyword>
<evidence type="ECO:0000313" key="13">
    <source>
        <dbReference type="EMBL" id="ALO63567.1"/>
    </source>
</evidence>
<accession>A0A0S2LQB5</accession>
<evidence type="ECO:0000256" key="8">
    <source>
        <dbReference type="HAMAP-Rule" id="MF_00530"/>
    </source>
</evidence>
<dbReference type="AlphaFoldDB" id="A0A0S2LQB5"/>
<organism evidence="13">
    <name type="scientific">Phacotus lenticularis</name>
    <dbReference type="NCBI Taxonomy" id="52965"/>
    <lineage>
        <taxon>Eukaryota</taxon>
        <taxon>Viridiplantae</taxon>
        <taxon>Chlorophyta</taxon>
        <taxon>core chlorophytes</taxon>
        <taxon>Chlorophyceae</taxon>
        <taxon>CS clade</taxon>
        <taxon>Chlamydomonadales</taxon>
        <taxon>Phacotaceae</taxon>
        <taxon>Phacotus</taxon>
    </lineage>
</organism>
<keyword evidence="8 9" id="KW-0375">Hydrogen ion transport</keyword>
<protein>
    <recommendedName>
        <fullName evidence="8 9">ATP synthase epsilon chain, chloroplastic</fullName>
    </recommendedName>
    <alternativeName>
        <fullName evidence="8">ATP synthase F1 sector epsilon subunit</fullName>
    </alternativeName>
    <alternativeName>
        <fullName evidence="8">F-ATPase epsilon subunit</fullName>
    </alternativeName>
</protein>
<dbReference type="Gene3D" id="2.60.15.10">
    <property type="entry name" value="F0F1 ATP synthase delta/epsilon subunit, N-terminal"/>
    <property type="match status" value="1"/>
</dbReference>
<evidence type="ECO:0000259" key="12">
    <source>
        <dbReference type="Pfam" id="PF02823"/>
    </source>
</evidence>